<proteinExistence type="predicted"/>
<evidence type="ECO:0000256" key="4">
    <source>
        <dbReference type="ARBA" id="ARBA00022679"/>
    </source>
</evidence>
<evidence type="ECO:0000256" key="8">
    <source>
        <dbReference type="ARBA" id="ARBA00022777"/>
    </source>
</evidence>
<evidence type="ECO:0000256" key="10">
    <source>
        <dbReference type="ARBA" id="ARBA00022989"/>
    </source>
</evidence>
<evidence type="ECO:0000256" key="12">
    <source>
        <dbReference type="ARBA" id="ARBA00023137"/>
    </source>
</evidence>
<keyword evidence="4" id="KW-0808">Transferase</keyword>
<keyword evidence="5" id="KW-0812">Transmembrane</keyword>
<evidence type="ECO:0000256" key="14">
    <source>
        <dbReference type="ARBA" id="ARBA00023170"/>
    </source>
</evidence>
<dbReference type="EC" id="2.7.10.1" evidence="2"/>
<evidence type="ECO:0000256" key="6">
    <source>
        <dbReference type="ARBA" id="ARBA00022729"/>
    </source>
</evidence>
<keyword evidence="12" id="KW-0829">Tyrosine-protein kinase</keyword>
<comment type="subcellular location">
    <subcellularLocation>
        <location evidence="1">Cell membrane</location>
        <topology evidence="1">Single-pass type I membrane protein</topology>
    </subcellularLocation>
</comment>
<keyword evidence="11" id="KW-0472">Membrane</keyword>
<dbReference type="GO" id="GO:0004714">
    <property type="term" value="F:transmembrane receptor protein tyrosine kinase activity"/>
    <property type="evidence" value="ECO:0007669"/>
    <property type="project" value="UniProtKB-EC"/>
</dbReference>
<keyword evidence="9" id="KW-0067">ATP-binding</keyword>
<protein>
    <recommendedName>
        <fullName evidence="2">receptor protein-tyrosine kinase</fullName>
        <ecNumber evidence="2">2.7.10.1</ecNumber>
    </recommendedName>
</protein>
<evidence type="ECO:0000313" key="18">
    <source>
        <dbReference type="Proteomes" id="UP001056634"/>
    </source>
</evidence>
<dbReference type="InterPro" id="IPR055163">
    <property type="entry name" value="ALK/LTK-like_GRD"/>
</dbReference>
<evidence type="ECO:0000256" key="1">
    <source>
        <dbReference type="ARBA" id="ARBA00004251"/>
    </source>
</evidence>
<accession>A0A9E7N3D5</accession>
<keyword evidence="6" id="KW-0732">Signal</keyword>
<dbReference type="Pfam" id="PF12810">
    <property type="entry name" value="ALK_LTK_GRD"/>
    <property type="match status" value="1"/>
</dbReference>
<keyword evidence="14" id="KW-0675">Receptor</keyword>
<keyword evidence="3" id="KW-1003">Cell membrane</keyword>
<dbReference type="EMBL" id="ON529851">
    <property type="protein sequence ID" value="UTC29063.1"/>
    <property type="molecule type" value="Genomic_DNA"/>
</dbReference>
<dbReference type="GO" id="GO:0005886">
    <property type="term" value="C:plasma membrane"/>
    <property type="evidence" value="ECO:0007669"/>
    <property type="project" value="UniProtKB-SubCell"/>
</dbReference>
<dbReference type="Proteomes" id="UP001056634">
    <property type="component" value="Segment"/>
</dbReference>
<keyword evidence="10" id="KW-1133">Transmembrane helix</keyword>
<keyword evidence="18" id="KW-1185">Reference proteome</keyword>
<keyword evidence="13" id="KW-1015">Disulfide bond</keyword>
<evidence type="ECO:0000256" key="3">
    <source>
        <dbReference type="ARBA" id="ARBA00022475"/>
    </source>
</evidence>
<sequence length="357" mass="35694">MLIPGFVAAARNASAAPLALGLNIVNFTRSREIRKIPAGCRLIEVKAWGAGGASVPYGTFGSIVGGAGGYISRVFEVTPGDLIAIEVGGGGELGLLTGDVRGGYGGWPDGGDGGRGRHTGSTIASISGGGGGSTRLWLQGQLALVAAGGGGAGNLNTFAGRGGGAVGGSSAHATGGAQSEGGEGLPLNANPLSRGGYLHGGQGYMTSIRALENGGGGGGGGYYGGGGGYRNDTLYSGPAGGGSSWRLDGYHLYYDLPQFAGGGISRTPVNITDTDYPGSELGYGGLYATAGRAGVMVIRAHADDPQPVRLTHHVLEALTVRTAQPTRVTQETVEVLVARAAQAVQTTQQTIEIIRTP</sequence>
<dbReference type="GO" id="GO:0005524">
    <property type="term" value="F:ATP binding"/>
    <property type="evidence" value="ECO:0007669"/>
    <property type="project" value="UniProtKB-KW"/>
</dbReference>
<keyword evidence="8" id="KW-0418">Kinase</keyword>
<evidence type="ECO:0000256" key="9">
    <source>
        <dbReference type="ARBA" id="ARBA00022840"/>
    </source>
</evidence>
<evidence type="ECO:0000256" key="15">
    <source>
        <dbReference type="ARBA" id="ARBA00023180"/>
    </source>
</evidence>
<evidence type="ECO:0000256" key="13">
    <source>
        <dbReference type="ARBA" id="ARBA00023157"/>
    </source>
</evidence>
<organism evidence="17 18">
    <name type="scientific">Brevundimonas phage vB_BpoS-Marchewka</name>
    <dbReference type="NCBI Taxonomy" id="2948604"/>
    <lineage>
        <taxon>Viruses</taxon>
        <taxon>Duplodnaviria</taxon>
        <taxon>Heunggongvirae</taxon>
        <taxon>Uroviricota</taxon>
        <taxon>Caudoviricetes</taxon>
        <taxon>Jeanschmidtviridae</taxon>
        <taxon>Marchewkavirus</taxon>
        <taxon>Marchewkavirus marchewka</taxon>
    </lineage>
</organism>
<evidence type="ECO:0000256" key="5">
    <source>
        <dbReference type="ARBA" id="ARBA00022692"/>
    </source>
</evidence>
<gene>
    <name evidence="17" type="ORF">MARCHEWKA_05540</name>
</gene>
<evidence type="ECO:0000256" key="2">
    <source>
        <dbReference type="ARBA" id="ARBA00011902"/>
    </source>
</evidence>
<keyword evidence="7" id="KW-0547">Nucleotide-binding</keyword>
<name>A0A9E7N3D5_9CAUD</name>
<evidence type="ECO:0000313" key="17">
    <source>
        <dbReference type="EMBL" id="UTC29063.1"/>
    </source>
</evidence>
<evidence type="ECO:0000259" key="16">
    <source>
        <dbReference type="Pfam" id="PF12810"/>
    </source>
</evidence>
<evidence type="ECO:0000256" key="7">
    <source>
        <dbReference type="ARBA" id="ARBA00022741"/>
    </source>
</evidence>
<evidence type="ECO:0000256" key="11">
    <source>
        <dbReference type="ARBA" id="ARBA00023136"/>
    </source>
</evidence>
<reference evidence="17" key="1">
    <citation type="submission" date="2022-04" db="EMBL/GenBank/DDBJ databases">
        <authorList>
            <person name="Friedrich I."/>
            <person name="Schneider D."/>
            <person name="Poehlein A."/>
            <person name="Hertel R."/>
            <person name="Daniel R."/>
        </authorList>
    </citation>
    <scope>NUCLEOTIDE SEQUENCE</scope>
</reference>
<keyword evidence="15" id="KW-0325">Glycoprotein</keyword>
<feature type="domain" description="ALK/LTK-like glycine-rich" evidence="16">
    <location>
        <begin position="45"/>
        <end position="248"/>
    </location>
</feature>